<dbReference type="RefSeq" id="WP_229845006.1">
    <property type="nucleotide sequence ID" value="NZ_BMVB01000016.1"/>
</dbReference>
<evidence type="ECO:0000313" key="1">
    <source>
        <dbReference type="EMBL" id="GHC61865.1"/>
    </source>
</evidence>
<dbReference type="Proteomes" id="UP000646244">
    <property type="component" value="Unassembled WGS sequence"/>
</dbReference>
<accession>A0A918TSS1</accession>
<dbReference type="AlphaFoldDB" id="A0A918TSS1"/>
<organism evidence="1 2">
    <name type="scientific">Streptomyces cinnamoneus</name>
    <name type="common">Streptoverticillium cinnamoneum</name>
    <dbReference type="NCBI Taxonomy" id="53446"/>
    <lineage>
        <taxon>Bacteria</taxon>
        <taxon>Bacillati</taxon>
        <taxon>Actinomycetota</taxon>
        <taxon>Actinomycetes</taxon>
        <taxon>Kitasatosporales</taxon>
        <taxon>Streptomycetaceae</taxon>
        <taxon>Streptomyces</taxon>
        <taxon>Streptomyces cinnamoneus group</taxon>
    </lineage>
</organism>
<gene>
    <name evidence="1" type="ORF">GCM10010507_43700</name>
</gene>
<dbReference type="EMBL" id="BMVB01000016">
    <property type="protein sequence ID" value="GHC61865.1"/>
    <property type="molecule type" value="Genomic_DNA"/>
</dbReference>
<proteinExistence type="predicted"/>
<protein>
    <submittedName>
        <fullName evidence="1">Uncharacterized protein</fullName>
    </submittedName>
</protein>
<comment type="caution">
    <text evidence="1">The sequence shown here is derived from an EMBL/GenBank/DDBJ whole genome shotgun (WGS) entry which is preliminary data.</text>
</comment>
<reference evidence="1" key="2">
    <citation type="submission" date="2020-09" db="EMBL/GenBank/DDBJ databases">
        <authorList>
            <person name="Sun Q."/>
            <person name="Ohkuma M."/>
        </authorList>
    </citation>
    <scope>NUCLEOTIDE SEQUENCE</scope>
    <source>
        <strain evidence="1">JCM 4633</strain>
    </source>
</reference>
<name>A0A918TSS1_STRCJ</name>
<evidence type="ECO:0000313" key="2">
    <source>
        <dbReference type="Proteomes" id="UP000646244"/>
    </source>
</evidence>
<reference evidence="1" key="1">
    <citation type="journal article" date="2014" name="Int. J. Syst. Evol. Microbiol.">
        <title>Complete genome sequence of Corynebacterium casei LMG S-19264T (=DSM 44701T), isolated from a smear-ripened cheese.</title>
        <authorList>
            <consortium name="US DOE Joint Genome Institute (JGI-PGF)"/>
            <person name="Walter F."/>
            <person name="Albersmeier A."/>
            <person name="Kalinowski J."/>
            <person name="Ruckert C."/>
        </authorList>
    </citation>
    <scope>NUCLEOTIDE SEQUENCE</scope>
    <source>
        <strain evidence="1">JCM 4633</strain>
    </source>
</reference>
<sequence>MGETMTADVPARPLIPQPSPTVSALRQAVGKIMPASLPAFARELEQAVDEAMDPARQVAEFGPLWRFTTRWAVYVQIQRQPQVAARFRELEDLAAELDDREQIFTVTSELGHILDDAFEAIGLRKP</sequence>